<sequence length="399" mass="44025">MSVESAGLVVFGLCALLVVYHHAIYPVLLSRLAARCRLSELPDIPQRGWQSQAGDQLLPSIEIIMPAYNESACIADKLRNLAQLDYPAGLWRVVIMLDGCSDATRACAESTLQEPECAGLPVVIRDYQDNLGKVMRINQAIEAAQSSLVLLSDVSALLPVDCLLALAAHFNDPRIGAVSLGYRLLNSGSVGEQVYWDYQRKIKIQESRLGCVQGAHGSGWALRRALFQPLPASTINDDFIMPMQIAAQGYRVVYESRLSALELECMGAVGEPQRRRRIAAGNTQQIARLLRLLSPQQGAKAFMFLSGKCLRVLMPYCLLGMLLANGLFLGLGSWAVALFLAQLLGYGAFIAMNLLQYTPRLRLLRVINYLLLGHWANLNGSVHYLTGRQRGVWQRVKET</sequence>
<feature type="transmembrane region" description="Helical" evidence="4">
    <location>
        <begin position="334"/>
        <end position="355"/>
    </location>
</feature>
<dbReference type="CDD" id="cd06439">
    <property type="entry name" value="CESA_like_1"/>
    <property type="match status" value="1"/>
</dbReference>
<organism evidence="5 6">
    <name type="scientific">Pseudomonas anguilliseptica</name>
    <dbReference type="NCBI Taxonomy" id="53406"/>
    <lineage>
        <taxon>Bacteria</taxon>
        <taxon>Pseudomonadati</taxon>
        <taxon>Pseudomonadota</taxon>
        <taxon>Gammaproteobacteria</taxon>
        <taxon>Pseudomonadales</taxon>
        <taxon>Pseudomonadaceae</taxon>
        <taxon>Pseudomonas</taxon>
    </lineage>
</organism>
<keyword evidence="4" id="KW-0472">Membrane</keyword>
<dbReference type="AlphaFoldDB" id="A0A1H5EFT2"/>
<name>A0A1H5EFT2_PSEAG</name>
<keyword evidence="4" id="KW-1133">Transmembrane helix</keyword>
<dbReference type="Gene3D" id="3.90.550.10">
    <property type="entry name" value="Spore Coat Polysaccharide Biosynthesis Protein SpsA, Chain A"/>
    <property type="match status" value="1"/>
</dbReference>
<dbReference type="STRING" id="53406.SAMN05421553_3594"/>
<keyword evidence="2" id="KW-0328">Glycosyltransferase</keyword>
<keyword evidence="3 5" id="KW-0808">Transferase</keyword>
<dbReference type="EMBL" id="FNSC01000001">
    <property type="protein sequence ID" value="SED89939.1"/>
    <property type="molecule type" value="Genomic_DNA"/>
</dbReference>
<feature type="transmembrane region" description="Helical" evidence="4">
    <location>
        <begin position="309"/>
        <end position="328"/>
    </location>
</feature>
<evidence type="ECO:0000256" key="3">
    <source>
        <dbReference type="ARBA" id="ARBA00022679"/>
    </source>
</evidence>
<evidence type="ECO:0000256" key="4">
    <source>
        <dbReference type="SAM" id="Phobius"/>
    </source>
</evidence>
<feature type="transmembrane region" description="Helical" evidence="4">
    <location>
        <begin position="6"/>
        <end position="28"/>
    </location>
</feature>
<proteinExistence type="inferred from homology"/>
<keyword evidence="6" id="KW-1185">Reference proteome</keyword>
<dbReference type="Pfam" id="PF13641">
    <property type="entry name" value="Glyco_tranf_2_3"/>
    <property type="match status" value="1"/>
</dbReference>
<evidence type="ECO:0000313" key="6">
    <source>
        <dbReference type="Proteomes" id="UP000242849"/>
    </source>
</evidence>
<evidence type="ECO:0000313" key="5">
    <source>
        <dbReference type="EMBL" id="SED89939.1"/>
    </source>
</evidence>
<dbReference type="InterPro" id="IPR029044">
    <property type="entry name" value="Nucleotide-diphossugar_trans"/>
</dbReference>
<gene>
    <name evidence="5" type="ORF">SAMN05421553_3594</name>
</gene>
<dbReference type="RefSeq" id="WP_167360396.1">
    <property type="nucleotide sequence ID" value="NZ_CP156749.1"/>
</dbReference>
<accession>A0A1H5EFT2</accession>
<keyword evidence="4" id="KW-0812">Transmembrane</keyword>
<protein>
    <submittedName>
        <fullName evidence="5">Glycosyltransferase, catalytic subunit of cellulose synthase and poly-beta-1,6-N-acetylglucosamine synthase</fullName>
    </submittedName>
</protein>
<dbReference type="GO" id="GO:0016757">
    <property type="term" value="F:glycosyltransferase activity"/>
    <property type="evidence" value="ECO:0007669"/>
    <property type="project" value="UniProtKB-KW"/>
</dbReference>
<evidence type="ECO:0000256" key="1">
    <source>
        <dbReference type="ARBA" id="ARBA00006739"/>
    </source>
</evidence>
<dbReference type="Proteomes" id="UP000242849">
    <property type="component" value="Unassembled WGS sequence"/>
</dbReference>
<dbReference type="PANTHER" id="PTHR43630">
    <property type="entry name" value="POLY-BETA-1,6-N-ACETYL-D-GLUCOSAMINE SYNTHASE"/>
    <property type="match status" value="1"/>
</dbReference>
<evidence type="ECO:0000256" key="2">
    <source>
        <dbReference type="ARBA" id="ARBA00022676"/>
    </source>
</evidence>
<dbReference type="PANTHER" id="PTHR43630:SF1">
    <property type="entry name" value="POLY-BETA-1,6-N-ACETYL-D-GLUCOSAMINE SYNTHASE"/>
    <property type="match status" value="1"/>
</dbReference>
<dbReference type="SUPFAM" id="SSF53448">
    <property type="entry name" value="Nucleotide-diphospho-sugar transferases"/>
    <property type="match status" value="1"/>
</dbReference>
<comment type="similarity">
    <text evidence="1">Belongs to the glycosyltransferase 2 family.</text>
</comment>
<reference evidence="6" key="1">
    <citation type="submission" date="2016-10" db="EMBL/GenBank/DDBJ databases">
        <authorList>
            <person name="Varghese N."/>
            <person name="Submissions S."/>
        </authorList>
    </citation>
    <scope>NUCLEOTIDE SEQUENCE [LARGE SCALE GENOMIC DNA]</scope>
    <source>
        <strain evidence="6">DSM 12111</strain>
    </source>
</reference>